<feature type="transmembrane region" description="Helical" evidence="8">
    <location>
        <begin position="58"/>
        <end position="83"/>
    </location>
</feature>
<comment type="similarity">
    <text evidence="2">Belongs to the MreD family.</text>
</comment>
<dbReference type="EMBL" id="HE717023">
    <property type="protein sequence ID" value="CCG46009.1"/>
    <property type="molecule type" value="Genomic_DNA"/>
</dbReference>
<dbReference type="eggNOG" id="COG2891">
    <property type="taxonomic scope" value="Bacteria"/>
</dbReference>
<dbReference type="GO" id="GO:0005886">
    <property type="term" value="C:plasma membrane"/>
    <property type="evidence" value="ECO:0007669"/>
    <property type="project" value="UniProtKB-SubCell"/>
</dbReference>
<dbReference type="Proteomes" id="UP000007397">
    <property type="component" value="Chromosome"/>
</dbReference>
<dbReference type="Pfam" id="PF04093">
    <property type="entry name" value="MreD"/>
    <property type="match status" value="1"/>
</dbReference>
<feature type="transmembrane region" description="Helical" evidence="8">
    <location>
        <begin position="103"/>
        <end position="127"/>
    </location>
</feature>
<keyword evidence="3" id="KW-1003">Cell membrane</keyword>
<dbReference type="STRING" id="866895.HBHAL_3664"/>
<evidence type="ECO:0000256" key="5">
    <source>
        <dbReference type="ARBA" id="ARBA00022960"/>
    </source>
</evidence>
<feature type="transmembrane region" description="Helical" evidence="8">
    <location>
        <begin position="30"/>
        <end position="51"/>
    </location>
</feature>
<evidence type="ECO:0000256" key="6">
    <source>
        <dbReference type="ARBA" id="ARBA00022989"/>
    </source>
</evidence>
<reference evidence="9 10" key="1">
    <citation type="journal article" date="2013" name="Environ. Microbiol.">
        <title>Chloride and organic osmolytes: a hybrid strategy to cope with elevated salinities by the moderately halophilic, chloride-dependent bacterium Halobacillus halophilus.</title>
        <authorList>
            <person name="Saum S.H."/>
            <person name="Pfeiffer F."/>
            <person name="Palm P."/>
            <person name="Rampp M."/>
            <person name="Schuster S.C."/>
            <person name="Muller V."/>
            <person name="Oesterhelt D."/>
        </authorList>
    </citation>
    <scope>NUCLEOTIDE SEQUENCE [LARGE SCALE GENOMIC DNA]</scope>
    <source>
        <strain evidence="10">ATCC 35676 / DSM 2266 / JCM 20832 / KCTC 3685 / LMG 17431 / NBRC 102448 / NCIMB 2269</strain>
    </source>
</reference>
<dbReference type="AlphaFoldDB" id="I0JPD9"/>
<keyword evidence="10" id="KW-1185">Reference proteome</keyword>
<feature type="transmembrane region" description="Helical" evidence="8">
    <location>
        <begin position="139"/>
        <end position="161"/>
    </location>
</feature>
<dbReference type="GO" id="GO:0008360">
    <property type="term" value="P:regulation of cell shape"/>
    <property type="evidence" value="ECO:0007669"/>
    <property type="project" value="UniProtKB-KW"/>
</dbReference>
<evidence type="ECO:0000256" key="2">
    <source>
        <dbReference type="ARBA" id="ARBA00007776"/>
    </source>
</evidence>
<dbReference type="KEGG" id="hhd:HBHAL_3664"/>
<sequence length="175" mass="20016">MKRYYIALICLLLLVMQGMAMSLLPSKLVYSNLLMTPHWVLLFLLIVAIFFDRDKTYFAVWYGMAFGLLLDIVYTGILGVYMVTYGLVIYVIHGINKTIHSNFIGASLLVILGIILSDTLLYVIYSFVQITSMPWGTYLILRLLPTVAANMIFFIILYPVVKDRVKQWSEVINNA</sequence>
<keyword evidence="7 8" id="KW-0472">Membrane</keyword>
<evidence type="ECO:0000313" key="9">
    <source>
        <dbReference type="EMBL" id="CCG46009.1"/>
    </source>
</evidence>
<accession>I0JPD9</accession>
<dbReference type="HOGENOM" id="CLU_121959_1_1_9"/>
<dbReference type="RefSeq" id="WP_014643898.1">
    <property type="nucleotide sequence ID" value="NC_017668.1"/>
</dbReference>
<proteinExistence type="inferred from homology"/>
<evidence type="ECO:0000256" key="1">
    <source>
        <dbReference type="ARBA" id="ARBA00004651"/>
    </source>
</evidence>
<dbReference type="PATRIC" id="fig|866895.3.peg.2688"/>
<organism evidence="9 10">
    <name type="scientific">Halobacillus halophilus (strain ATCC 35676 / DSM 2266 / JCM 20832 / KCTC 3685 / LMG 17431 / NBRC 102448 / NCIMB 2269)</name>
    <name type="common">Sporosarcina halophila</name>
    <dbReference type="NCBI Taxonomy" id="866895"/>
    <lineage>
        <taxon>Bacteria</taxon>
        <taxon>Bacillati</taxon>
        <taxon>Bacillota</taxon>
        <taxon>Bacilli</taxon>
        <taxon>Bacillales</taxon>
        <taxon>Bacillaceae</taxon>
        <taxon>Halobacillus</taxon>
    </lineage>
</organism>
<keyword evidence="5" id="KW-0133">Cell shape</keyword>
<evidence type="ECO:0000313" key="10">
    <source>
        <dbReference type="Proteomes" id="UP000007397"/>
    </source>
</evidence>
<keyword evidence="4 8" id="KW-0812">Transmembrane</keyword>
<keyword evidence="6 8" id="KW-1133">Transmembrane helix</keyword>
<dbReference type="InterPro" id="IPR007227">
    <property type="entry name" value="Cell_shape_determining_MreD"/>
</dbReference>
<protein>
    <submittedName>
        <fullName evidence="9">Cell-shape determining protein</fullName>
    </submittedName>
</protein>
<evidence type="ECO:0000256" key="8">
    <source>
        <dbReference type="SAM" id="Phobius"/>
    </source>
</evidence>
<evidence type="ECO:0000256" key="3">
    <source>
        <dbReference type="ARBA" id="ARBA00022475"/>
    </source>
</evidence>
<evidence type="ECO:0000256" key="7">
    <source>
        <dbReference type="ARBA" id="ARBA00023136"/>
    </source>
</evidence>
<name>I0JPD9_HALH3</name>
<evidence type="ECO:0000256" key="4">
    <source>
        <dbReference type="ARBA" id="ARBA00022692"/>
    </source>
</evidence>
<dbReference type="NCBIfam" id="TIGR03426">
    <property type="entry name" value="shape_MreD"/>
    <property type="match status" value="1"/>
</dbReference>
<comment type="subcellular location">
    <subcellularLocation>
        <location evidence="1">Cell membrane</location>
        <topology evidence="1">Multi-pass membrane protein</topology>
    </subcellularLocation>
</comment>
<gene>
    <name evidence="9" type="primary">mreD</name>
    <name evidence="9" type="ordered locus">HBHAL_3664</name>
</gene>